<dbReference type="GO" id="GO:0005304">
    <property type="term" value="F:L-valine transmembrane transporter activity"/>
    <property type="evidence" value="ECO:0007669"/>
    <property type="project" value="TreeGrafter"/>
</dbReference>
<feature type="transmembrane region" description="Helical" evidence="9">
    <location>
        <begin position="43"/>
        <end position="67"/>
    </location>
</feature>
<dbReference type="PANTHER" id="PTHR30588:SF0">
    <property type="entry name" value="BRANCHED-CHAIN AMINO ACID PERMEASE BRNQ"/>
    <property type="match status" value="1"/>
</dbReference>
<feature type="transmembrane region" description="Helical" evidence="9">
    <location>
        <begin position="226"/>
        <end position="250"/>
    </location>
</feature>
<feature type="transmembrane region" description="Helical" evidence="9">
    <location>
        <begin position="120"/>
        <end position="139"/>
    </location>
</feature>
<keyword evidence="11" id="KW-1185">Reference proteome</keyword>
<feature type="transmembrane region" description="Helical" evidence="9">
    <location>
        <begin position="310"/>
        <end position="332"/>
    </location>
</feature>
<comment type="subcellular location">
    <subcellularLocation>
        <location evidence="9">Cell inner membrane</location>
        <topology evidence="9">Multi-pass membrane protein</topology>
    </subcellularLocation>
    <subcellularLocation>
        <location evidence="1">Cell membrane</location>
        <topology evidence="1">Multi-pass membrane protein</topology>
    </subcellularLocation>
</comment>
<dbReference type="EMBL" id="LXEO01000015">
    <property type="protein sequence ID" value="OAT19395.1"/>
    <property type="molecule type" value="Genomic_DNA"/>
</dbReference>
<feature type="transmembrane region" description="Helical" evidence="9">
    <location>
        <begin position="79"/>
        <end position="100"/>
    </location>
</feature>
<dbReference type="AlphaFoldDB" id="A0A1B7HUQ8"/>
<dbReference type="GO" id="GO:0015820">
    <property type="term" value="P:L-leucine transport"/>
    <property type="evidence" value="ECO:0007669"/>
    <property type="project" value="TreeGrafter"/>
</dbReference>
<evidence type="ECO:0000313" key="11">
    <source>
        <dbReference type="Proteomes" id="UP000078286"/>
    </source>
</evidence>
<dbReference type="GO" id="GO:0015190">
    <property type="term" value="F:L-leucine transmembrane transporter activity"/>
    <property type="evidence" value="ECO:0007669"/>
    <property type="project" value="TreeGrafter"/>
</dbReference>
<feature type="transmembrane region" description="Helical" evidence="9">
    <location>
        <begin position="151"/>
        <end position="175"/>
    </location>
</feature>
<dbReference type="PATRIC" id="fig|1354255.3.peg.1328"/>
<feature type="transmembrane region" description="Helical" evidence="9">
    <location>
        <begin position="338"/>
        <end position="357"/>
    </location>
</feature>
<dbReference type="GO" id="GO:0015188">
    <property type="term" value="F:L-isoleucine transmembrane transporter activity"/>
    <property type="evidence" value="ECO:0007669"/>
    <property type="project" value="TreeGrafter"/>
</dbReference>
<accession>A0A1B7HUQ8</accession>
<evidence type="ECO:0000256" key="9">
    <source>
        <dbReference type="RuleBase" id="RU362122"/>
    </source>
</evidence>
<protein>
    <recommendedName>
        <fullName evidence="9">Branched-chain amino acid transport system carrier protein</fullName>
    </recommendedName>
</protein>
<name>A0A1B7HUQ8_9ENTR</name>
<keyword evidence="4" id="KW-1003">Cell membrane</keyword>
<evidence type="ECO:0000256" key="3">
    <source>
        <dbReference type="ARBA" id="ARBA00022448"/>
    </source>
</evidence>
<reference evidence="10 11" key="1">
    <citation type="submission" date="2016-04" db="EMBL/GenBank/DDBJ databases">
        <title>ATOL: Assembling a taxonomically balanced genome-scale reconstruction of the evolutionary history of the Enterobacteriaceae.</title>
        <authorList>
            <person name="Plunkett G.III."/>
            <person name="Neeno-Eckwall E.C."/>
            <person name="Glasner J.D."/>
            <person name="Perna N.T."/>
        </authorList>
    </citation>
    <scope>NUCLEOTIDE SEQUENCE [LARGE SCALE GENOMIC DNA]</scope>
    <source>
        <strain evidence="10 11">ATCC 51607</strain>
    </source>
</reference>
<evidence type="ECO:0000256" key="8">
    <source>
        <dbReference type="ARBA" id="ARBA00023136"/>
    </source>
</evidence>
<evidence type="ECO:0000256" key="5">
    <source>
        <dbReference type="ARBA" id="ARBA00022692"/>
    </source>
</evidence>
<dbReference type="PANTHER" id="PTHR30588">
    <property type="entry name" value="BRANCHED-CHAIN AMINO ACID TRANSPORT SYSTEM 2 CARRIER PROTEIN"/>
    <property type="match status" value="1"/>
</dbReference>
<feature type="transmembrane region" description="Helical" evidence="9">
    <location>
        <begin position="369"/>
        <end position="387"/>
    </location>
</feature>
<feature type="transmembrane region" description="Helical" evidence="9">
    <location>
        <begin position="276"/>
        <end position="298"/>
    </location>
</feature>
<keyword evidence="8 9" id="KW-0472">Membrane</keyword>
<evidence type="ECO:0000256" key="1">
    <source>
        <dbReference type="ARBA" id="ARBA00004651"/>
    </source>
</evidence>
<dbReference type="GO" id="GO:0005886">
    <property type="term" value="C:plasma membrane"/>
    <property type="evidence" value="ECO:0007669"/>
    <property type="project" value="UniProtKB-SubCell"/>
</dbReference>
<keyword evidence="7 9" id="KW-1133">Transmembrane helix</keyword>
<comment type="similarity">
    <text evidence="2 9">Belongs to the branched chain amino acid transporter family.</text>
</comment>
<dbReference type="InterPro" id="IPR004685">
    <property type="entry name" value="Brnchd-chn_aa_trnsp_Livcs"/>
</dbReference>
<evidence type="ECO:0000313" key="10">
    <source>
        <dbReference type="EMBL" id="OAT19395.1"/>
    </source>
</evidence>
<dbReference type="Proteomes" id="UP000078286">
    <property type="component" value="Unassembled WGS sequence"/>
</dbReference>
<feature type="transmembrane region" description="Helical" evidence="9">
    <location>
        <begin position="195"/>
        <end position="214"/>
    </location>
</feature>
<dbReference type="Pfam" id="PF05525">
    <property type="entry name" value="Branch_AA_trans"/>
    <property type="match status" value="1"/>
</dbReference>
<keyword evidence="5 9" id="KW-0812">Transmembrane</keyword>
<keyword evidence="6 9" id="KW-0029">Amino-acid transport</keyword>
<comment type="function">
    <text evidence="9">Component of the transport system for branched-chain amino acids.</text>
</comment>
<feature type="transmembrane region" description="Helical" evidence="9">
    <location>
        <begin position="12"/>
        <end position="31"/>
    </location>
</feature>
<evidence type="ECO:0000256" key="7">
    <source>
        <dbReference type="ARBA" id="ARBA00022989"/>
    </source>
</evidence>
<evidence type="ECO:0000256" key="4">
    <source>
        <dbReference type="ARBA" id="ARBA00022475"/>
    </source>
</evidence>
<dbReference type="NCBIfam" id="TIGR00796">
    <property type="entry name" value="livcs"/>
    <property type="match status" value="1"/>
</dbReference>
<proteinExistence type="inferred from homology"/>
<evidence type="ECO:0000256" key="2">
    <source>
        <dbReference type="ARBA" id="ARBA00008540"/>
    </source>
</evidence>
<dbReference type="GO" id="GO:0015818">
    <property type="term" value="P:isoleucine transport"/>
    <property type="evidence" value="ECO:0007669"/>
    <property type="project" value="TreeGrafter"/>
</dbReference>
<comment type="caution">
    <text evidence="9">Lacks conserved residue(s) required for the propagation of feature annotation.</text>
</comment>
<dbReference type="RefSeq" id="WP_064554177.1">
    <property type="nucleotide sequence ID" value="NZ_LXEO01000015.1"/>
</dbReference>
<sequence length="389" mass="40881">MTQKITLSLPKTLALGGMTLALFLGAGNIIFPPLVGMQAGSNTFTAGFGFIITAVLFPALAIISLAINSGDINELTQPLGKRVSFIFISVCFLTLGVLFGTPRTATISYELIAHGAKESWGQKILFSVAFFGLAGAALAKPGKLLEIVGFVLSPVKISALIFIGICAWIHPIGAITFAENAYQEHAFNTGFINGYQTLDVISALCFGAIITHTLQQRGIAYKAGIFKYSAIAAIIAAVGLILIYVCYLSMGAHSPALHATNGLQIISTFVETLFGVYGRILLSAIITLACLVTAIGLVTGTAQYFSQNTGVSYGLLVVISLIASAGISVLGLNSLTAFAVPVLCAIYPAALTVVALGIIRKWIDIPSNLYGIIFYSSLLIGIMSLFVHS</sequence>
<evidence type="ECO:0000256" key="6">
    <source>
        <dbReference type="ARBA" id="ARBA00022970"/>
    </source>
</evidence>
<organism evidence="10 11">
    <name type="scientific">Buttiauxella noackiae ATCC 51607</name>
    <dbReference type="NCBI Taxonomy" id="1354255"/>
    <lineage>
        <taxon>Bacteria</taxon>
        <taxon>Pseudomonadati</taxon>
        <taxon>Pseudomonadota</taxon>
        <taxon>Gammaproteobacteria</taxon>
        <taxon>Enterobacterales</taxon>
        <taxon>Enterobacteriaceae</taxon>
        <taxon>Buttiauxella</taxon>
    </lineage>
</organism>
<gene>
    <name evidence="10" type="ORF">M979_1286</name>
</gene>
<keyword evidence="3 9" id="KW-0813">Transport</keyword>
<comment type="caution">
    <text evidence="10">The sequence shown here is derived from an EMBL/GenBank/DDBJ whole genome shotgun (WGS) entry which is preliminary data.</text>
</comment>